<evidence type="ECO:0000256" key="4">
    <source>
        <dbReference type="PROSITE-ProRule" id="PRU00134"/>
    </source>
</evidence>
<evidence type="ECO:0000313" key="7">
    <source>
        <dbReference type="Proteomes" id="UP001303889"/>
    </source>
</evidence>
<feature type="domain" description="MYND-type" evidence="5">
    <location>
        <begin position="13"/>
        <end position="50"/>
    </location>
</feature>
<comment type="caution">
    <text evidence="6">The sequence shown here is derived from an EMBL/GenBank/DDBJ whole genome shotgun (WGS) entry which is preliminary data.</text>
</comment>
<gene>
    <name evidence="6" type="ORF">C8A05DRAFT_44713</name>
</gene>
<keyword evidence="7" id="KW-1185">Reference proteome</keyword>
<evidence type="ECO:0000256" key="2">
    <source>
        <dbReference type="ARBA" id="ARBA00022771"/>
    </source>
</evidence>
<protein>
    <recommendedName>
        <fullName evidence="5">MYND-type domain-containing protein</fullName>
    </recommendedName>
</protein>
<proteinExistence type="predicted"/>
<organism evidence="6 7">
    <name type="scientific">Staphylotrichum tortipilum</name>
    <dbReference type="NCBI Taxonomy" id="2831512"/>
    <lineage>
        <taxon>Eukaryota</taxon>
        <taxon>Fungi</taxon>
        <taxon>Dikarya</taxon>
        <taxon>Ascomycota</taxon>
        <taxon>Pezizomycotina</taxon>
        <taxon>Sordariomycetes</taxon>
        <taxon>Sordariomycetidae</taxon>
        <taxon>Sordariales</taxon>
        <taxon>Chaetomiaceae</taxon>
        <taxon>Staphylotrichum</taxon>
    </lineage>
</organism>
<dbReference type="GO" id="GO:0008270">
    <property type="term" value="F:zinc ion binding"/>
    <property type="evidence" value="ECO:0007669"/>
    <property type="project" value="UniProtKB-KW"/>
</dbReference>
<sequence>MEDHFPHMIPKHCEVCKKVDGLLRCGACKTYYYCSREHQTADRPTHKTTCKTIKGSKEKIDEEEARLRARAAGDDGLPPNVLEAHGGRLWLWTPARPYLHAMFVHGEMLIRSWRQQGIEDALTLYLSVLQKNTTDNQGVRHHIPALYMRLGRNQEAYDFLKAWGLQFMGRPEASAPDDARPAYQRLKNAHPAEEVDLWTGRFLDLPLVSSVQLVKVRLLIGLQGLLAFRKGLPHGAPVPPARDILADVRGKCCDDIFDRMPEEYADVDLITKKCDDINRQLNELFVAVGKYNKHFWPMMLHPEERDFSTRSHGFLHGSREEAHLAFTCTYSAWCETPMALQTVRASFAAGEE</sequence>
<evidence type="ECO:0000259" key="5">
    <source>
        <dbReference type="PROSITE" id="PS50865"/>
    </source>
</evidence>
<dbReference type="PROSITE" id="PS50865">
    <property type="entry name" value="ZF_MYND_2"/>
    <property type="match status" value="1"/>
</dbReference>
<evidence type="ECO:0000256" key="3">
    <source>
        <dbReference type="ARBA" id="ARBA00022833"/>
    </source>
</evidence>
<dbReference type="InterPro" id="IPR002893">
    <property type="entry name" value="Znf_MYND"/>
</dbReference>
<accession>A0AAN6MJF7</accession>
<evidence type="ECO:0000256" key="1">
    <source>
        <dbReference type="ARBA" id="ARBA00022723"/>
    </source>
</evidence>
<name>A0AAN6MJF7_9PEZI</name>
<evidence type="ECO:0000313" key="6">
    <source>
        <dbReference type="EMBL" id="KAK3901680.1"/>
    </source>
</evidence>
<dbReference type="AlphaFoldDB" id="A0AAN6MJF7"/>
<keyword evidence="3" id="KW-0862">Zinc</keyword>
<dbReference type="EMBL" id="MU855562">
    <property type="protein sequence ID" value="KAK3901680.1"/>
    <property type="molecule type" value="Genomic_DNA"/>
</dbReference>
<keyword evidence="1" id="KW-0479">Metal-binding</keyword>
<dbReference type="Pfam" id="PF01753">
    <property type="entry name" value="zf-MYND"/>
    <property type="match status" value="1"/>
</dbReference>
<reference evidence="6" key="1">
    <citation type="journal article" date="2023" name="Mol. Phylogenet. Evol.">
        <title>Genome-scale phylogeny and comparative genomics of the fungal order Sordariales.</title>
        <authorList>
            <person name="Hensen N."/>
            <person name="Bonometti L."/>
            <person name="Westerberg I."/>
            <person name="Brannstrom I.O."/>
            <person name="Guillou S."/>
            <person name="Cros-Aarteil S."/>
            <person name="Calhoun S."/>
            <person name="Haridas S."/>
            <person name="Kuo A."/>
            <person name="Mondo S."/>
            <person name="Pangilinan J."/>
            <person name="Riley R."/>
            <person name="LaButti K."/>
            <person name="Andreopoulos B."/>
            <person name="Lipzen A."/>
            <person name="Chen C."/>
            <person name="Yan M."/>
            <person name="Daum C."/>
            <person name="Ng V."/>
            <person name="Clum A."/>
            <person name="Steindorff A."/>
            <person name="Ohm R.A."/>
            <person name="Martin F."/>
            <person name="Silar P."/>
            <person name="Natvig D.O."/>
            <person name="Lalanne C."/>
            <person name="Gautier V."/>
            <person name="Ament-Velasquez S.L."/>
            <person name="Kruys A."/>
            <person name="Hutchinson M.I."/>
            <person name="Powell A.J."/>
            <person name="Barry K."/>
            <person name="Miller A.N."/>
            <person name="Grigoriev I.V."/>
            <person name="Debuchy R."/>
            <person name="Gladieux P."/>
            <person name="Hiltunen Thoren M."/>
            <person name="Johannesson H."/>
        </authorList>
    </citation>
    <scope>NUCLEOTIDE SEQUENCE</scope>
    <source>
        <strain evidence="6">CBS 103.79</strain>
    </source>
</reference>
<reference evidence="6" key="2">
    <citation type="submission" date="2023-05" db="EMBL/GenBank/DDBJ databases">
        <authorList>
            <consortium name="Lawrence Berkeley National Laboratory"/>
            <person name="Steindorff A."/>
            <person name="Hensen N."/>
            <person name="Bonometti L."/>
            <person name="Westerberg I."/>
            <person name="Brannstrom I.O."/>
            <person name="Guillou S."/>
            <person name="Cros-Aarteil S."/>
            <person name="Calhoun S."/>
            <person name="Haridas S."/>
            <person name="Kuo A."/>
            <person name="Mondo S."/>
            <person name="Pangilinan J."/>
            <person name="Riley R."/>
            <person name="Labutti K."/>
            <person name="Andreopoulos B."/>
            <person name="Lipzen A."/>
            <person name="Chen C."/>
            <person name="Yanf M."/>
            <person name="Daum C."/>
            <person name="Ng V."/>
            <person name="Clum A."/>
            <person name="Ohm R."/>
            <person name="Martin F."/>
            <person name="Silar P."/>
            <person name="Natvig D."/>
            <person name="Lalanne C."/>
            <person name="Gautier V."/>
            <person name="Ament-Velasquez S.L."/>
            <person name="Kruys A."/>
            <person name="Hutchinson M.I."/>
            <person name="Powell A.J."/>
            <person name="Barry K."/>
            <person name="Miller A.N."/>
            <person name="Grigoriev I.V."/>
            <person name="Debuchy R."/>
            <person name="Gladieux P."/>
            <person name="Thoren M.H."/>
            <person name="Johannesson H."/>
        </authorList>
    </citation>
    <scope>NUCLEOTIDE SEQUENCE</scope>
    <source>
        <strain evidence="6">CBS 103.79</strain>
    </source>
</reference>
<dbReference type="Gene3D" id="6.10.140.2220">
    <property type="match status" value="1"/>
</dbReference>
<dbReference type="Proteomes" id="UP001303889">
    <property type="component" value="Unassembled WGS sequence"/>
</dbReference>
<keyword evidence="2 4" id="KW-0863">Zinc-finger</keyword>
<dbReference type="SUPFAM" id="SSF144232">
    <property type="entry name" value="HIT/MYND zinc finger-like"/>
    <property type="match status" value="1"/>
</dbReference>